<dbReference type="InterPro" id="IPR019786">
    <property type="entry name" value="Zinc_finger_PHD-type_CS"/>
</dbReference>
<dbReference type="InterPro" id="IPR011011">
    <property type="entry name" value="Znf_FYVE_PHD"/>
</dbReference>
<evidence type="ECO:0000256" key="1">
    <source>
        <dbReference type="ARBA" id="ARBA00004123"/>
    </source>
</evidence>
<comment type="subcellular location">
    <subcellularLocation>
        <location evidence="1">Nucleus</location>
    </subcellularLocation>
</comment>
<accession>A0A9P7V769</accession>
<keyword evidence="4" id="KW-0862">Zinc</keyword>
<dbReference type="GO" id="GO:0008270">
    <property type="term" value="F:zinc ion binding"/>
    <property type="evidence" value="ECO:0007669"/>
    <property type="project" value="UniProtKB-KW"/>
</dbReference>
<dbReference type="Pfam" id="PF00628">
    <property type="entry name" value="PHD"/>
    <property type="match status" value="1"/>
</dbReference>
<evidence type="ECO:0000256" key="6">
    <source>
        <dbReference type="PROSITE-ProRule" id="PRU00146"/>
    </source>
</evidence>
<dbReference type="GeneID" id="66115151"/>
<dbReference type="PROSITE" id="PS50016">
    <property type="entry name" value="ZF_PHD_2"/>
    <property type="match status" value="1"/>
</dbReference>
<dbReference type="SUPFAM" id="SSF57903">
    <property type="entry name" value="FYVE/PHD zinc finger"/>
    <property type="match status" value="1"/>
</dbReference>
<dbReference type="GO" id="GO:0045893">
    <property type="term" value="P:positive regulation of DNA-templated transcription"/>
    <property type="evidence" value="ECO:0007669"/>
    <property type="project" value="TreeGrafter"/>
</dbReference>
<evidence type="ECO:0000256" key="7">
    <source>
        <dbReference type="SAM" id="MobiDB-lite"/>
    </source>
</evidence>
<evidence type="ECO:0000256" key="2">
    <source>
        <dbReference type="ARBA" id="ARBA00022723"/>
    </source>
</evidence>
<dbReference type="PANTHER" id="PTHR46174">
    <property type="entry name" value="CXXC-TYPE ZINC FINGER PROTEIN 1"/>
    <property type="match status" value="1"/>
</dbReference>
<dbReference type="PANTHER" id="PTHR46174:SF1">
    <property type="entry name" value="CXXC-TYPE ZINC FINGER PROTEIN 1"/>
    <property type="match status" value="1"/>
</dbReference>
<name>A0A9P7V769_9ASCO</name>
<dbReference type="GO" id="GO:0048188">
    <property type="term" value="C:Set1C/COMPASS complex"/>
    <property type="evidence" value="ECO:0007669"/>
    <property type="project" value="InterPro"/>
</dbReference>
<keyword evidence="3 6" id="KW-0863">Zinc-finger</keyword>
<protein>
    <recommendedName>
        <fullName evidence="8">PHD-type domain-containing protein</fullName>
    </recommendedName>
</protein>
<dbReference type="SMART" id="SM00249">
    <property type="entry name" value="PHD"/>
    <property type="match status" value="1"/>
</dbReference>
<dbReference type="InterPro" id="IPR013083">
    <property type="entry name" value="Znf_RING/FYVE/PHD"/>
</dbReference>
<dbReference type="RefSeq" id="XP_043047928.1">
    <property type="nucleotide sequence ID" value="XM_043192560.1"/>
</dbReference>
<feature type="domain" description="PHD-type" evidence="8">
    <location>
        <begin position="70"/>
        <end position="121"/>
    </location>
</feature>
<evidence type="ECO:0000313" key="10">
    <source>
        <dbReference type="Proteomes" id="UP000790833"/>
    </source>
</evidence>
<comment type="caution">
    <text evidence="9">The sequence shown here is derived from an EMBL/GenBank/DDBJ whole genome shotgun (WGS) entry which is preliminary data.</text>
</comment>
<sequence>MTNLASNGDADYFTGNKRKAKSPGISTKKAKHENLNEDHHLFHQSDGEEDIATQYYRFQNSPRLNSRDEEVFCICRRPDHGGELMVSCDGCDEWFHFVCMKIDTQDALLIDKFYCKFCEWKEVGETMWKRRCRLSGCRNPIVNNSKYCCRDHGIEYIRLKLYGIQNTYDSRKLDIKRVLEATGGVHLKLMTLGSSFPELSQVTKYFESHNMELLPQDIQQKLQVINEAMKLLETEREDKDFILQFLAKYKEKVKITNELYTHRMVPSDTTSSASSNTLSNKQTKRKGKQPKVKKYEICLYHGNLQFNNPNSKALEYMTKLVSSTDIQQDFEDEINKIVQEMTKEEENDEDDDDSNNEHHDDEDGDGDGSTCWAPEICTIERKKCIRHNGWWNLLVDKTQKEINEFNKSIESLQLETKTLLRDYSVQVYEQKVE</sequence>
<feature type="compositionally biased region" description="Low complexity" evidence="7">
    <location>
        <begin position="267"/>
        <end position="279"/>
    </location>
</feature>
<feature type="region of interest" description="Disordered" evidence="7">
    <location>
        <begin position="343"/>
        <end position="369"/>
    </location>
</feature>
<dbReference type="InterPro" id="IPR037869">
    <property type="entry name" value="Spp1/CFP1"/>
</dbReference>
<dbReference type="PROSITE" id="PS01359">
    <property type="entry name" value="ZF_PHD_1"/>
    <property type="match status" value="1"/>
</dbReference>
<evidence type="ECO:0000256" key="5">
    <source>
        <dbReference type="ARBA" id="ARBA00023242"/>
    </source>
</evidence>
<organism evidence="9 10">
    <name type="scientific">Scheffersomyces spartinae</name>
    <dbReference type="NCBI Taxonomy" id="45513"/>
    <lineage>
        <taxon>Eukaryota</taxon>
        <taxon>Fungi</taxon>
        <taxon>Dikarya</taxon>
        <taxon>Ascomycota</taxon>
        <taxon>Saccharomycotina</taxon>
        <taxon>Pichiomycetes</taxon>
        <taxon>Debaryomycetaceae</taxon>
        <taxon>Scheffersomyces</taxon>
    </lineage>
</organism>
<reference evidence="9" key="1">
    <citation type="submission" date="2021-03" db="EMBL/GenBank/DDBJ databases">
        <authorList>
            <person name="Palmer J.M."/>
        </authorList>
    </citation>
    <scope>NUCLEOTIDE SEQUENCE</scope>
    <source>
        <strain evidence="9">ARV_011</strain>
    </source>
</reference>
<dbReference type="EMBL" id="JAHMUF010000018">
    <property type="protein sequence ID" value="KAG7192378.1"/>
    <property type="molecule type" value="Genomic_DNA"/>
</dbReference>
<proteinExistence type="predicted"/>
<dbReference type="OrthoDB" id="436852at2759"/>
<feature type="region of interest" description="Disordered" evidence="7">
    <location>
        <begin position="266"/>
        <end position="289"/>
    </location>
</feature>
<dbReference type="InterPro" id="IPR001965">
    <property type="entry name" value="Znf_PHD"/>
</dbReference>
<keyword evidence="5" id="KW-0539">Nucleus</keyword>
<gene>
    <name evidence="9" type="ORF">KQ657_001777</name>
</gene>
<keyword evidence="10" id="KW-1185">Reference proteome</keyword>
<dbReference type="Proteomes" id="UP000790833">
    <property type="component" value="Unassembled WGS sequence"/>
</dbReference>
<dbReference type="Gene3D" id="3.30.40.10">
    <property type="entry name" value="Zinc/RING finger domain, C3HC4 (zinc finger)"/>
    <property type="match status" value="1"/>
</dbReference>
<keyword evidence="2" id="KW-0479">Metal-binding</keyword>
<evidence type="ECO:0000313" key="9">
    <source>
        <dbReference type="EMBL" id="KAG7192378.1"/>
    </source>
</evidence>
<dbReference type="InterPro" id="IPR019787">
    <property type="entry name" value="Znf_PHD-finger"/>
</dbReference>
<evidence type="ECO:0000256" key="4">
    <source>
        <dbReference type="ARBA" id="ARBA00022833"/>
    </source>
</evidence>
<evidence type="ECO:0000256" key="3">
    <source>
        <dbReference type="ARBA" id="ARBA00022771"/>
    </source>
</evidence>
<dbReference type="AlphaFoldDB" id="A0A9P7V769"/>
<feature type="compositionally biased region" description="Acidic residues" evidence="7">
    <location>
        <begin position="343"/>
        <end position="354"/>
    </location>
</feature>
<evidence type="ECO:0000259" key="8">
    <source>
        <dbReference type="PROSITE" id="PS50016"/>
    </source>
</evidence>